<evidence type="ECO:0000256" key="1">
    <source>
        <dbReference type="SAM" id="MobiDB-lite"/>
    </source>
</evidence>
<gene>
    <name evidence="2" type="ORF">FD31_GL000298</name>
</gene>
<dbReference type="STRING" id="1423774.FD31_GL000298"/>
<organism evidence="2 3">
    <name type="scientific">Companilactobacillus nantensis DSM 16982</name>
    <dbReference type="NCBI Taxonomy" id="1423774"/>
    <lineage>
        <taxon>Bacteria</taxon>
        <taxon>Bacillati</taxon>
        <taxon>Bacillota</taxon>
        <taxon>Bacilli</taxon>
        <taxon>Lactobacillales</taxon>
        <taxon>Lactobacillaceae</taxon>
        <taxon>Companilactobacillus</taxon>
    </lineage>
</organism>
<feature type="region of interest" description="Disordered" evidence="1">
    <location>
        <begin position="176"/>
        <end position="195"/>
    </location>
</feature>
<name>A0A0R1WLX7_9LACO</name>
<sequence length="1025" mass="111188">MASLSILRMTSQNIQAGTVTDKEVLAVSPPGITLDGYFTPGTFTGNSATVINPNGADIVRLTDNSNQTGAIWSNNDKNYLDITKKQTISMWMYFGTIMYPSGVPDGMAFVLQNDGRGASAISMNGTKVNHGQSLGVWGLDTDNSVTNGSKSNAIQKQAIQNSFALEFDTSLNRNGAYAWQPNDPDSKLNGQGKSFDTMPYSGTNNYLSGPHIAWNYPADANTYKQLSTNFNNLFINNSIMGMYHHLGSDLATNGNNVDFSYGKGNSNTYQDGWQHTTIEYIPNPDGKTAQLNYQYKDKNYNGTPRSPDVKGTANIDLSVFQLNGSNKLRYGFTASTGDTADITDAVIFESMPSLVNAETNAYTVDKTNNTRISNSQSNTDVNQNNELIDDEANNLTTAKTVHPKDNLTLNYMLHYLSGEDPTNGVNATVNIPDNVTITPDSDGNIGEIYYQKTDSTGNKTVESDAISSNNLTGNKFTYNDIKNLGDTAADNLTTVRIELNATANTLPTGTTSLNVPTGLATFEGTNFKGDFQSDSFDIVKPTNTLHITTDMADPTEVKLGDKFNLTGDISFGTPETVNKNDMYINYTIDNNPTVRSQDTSAGSGFTIYDLETGKDAGQLDVGDHTIKVQVIDNNYPMANNTVDTLVSNTLEYHIKVTDQSVVVTPDKNEITVNDNEPLKLTGTYDHSDNTSTVSEGGTSVIAYTITTADGKKQNEVSESQTNNGKYDFTVKPYAYDKDPAVSLDDYTGQTGLKVGQNIVSISVVDQDGHKSEAKEVIVNVPDIKPTLTTDQNEFNIIQGDAIDMTGNVGYSDGYQVTPSKLTWYINANGNKMINSYSGDEPVATPMTQDFTIDSTANGITDDTNNPYPVSIYFTDPYGRTSETLDYNVNVMEKTATIESTDYKFKNINASGSPRVVGRDGTWNLQVKSVMSKWTLTAKAGRMVTGAGTSDPVTLDGNLIYVSPDNEVSDMSTQTFIQNNSDDSKVKTTDIGGSWAPDEGILLDVNSSTLAGTYSGKVEWDLTNSI</sequence>
<dbReference type="InterPro" id="IPR013320">
    <property type="entry name" value="ConA-like_dom_sf"/>
</dbReference>
<dbReference type="Gene3D" id="2.60.120.200">
    <property type="match status" value="1"/>
</dbReference>
<dbReference type="EMBL" id="AZFV01000011">
    <property type="protein sequence ID" value="KRM17220.1"/>
    <property type="molecule type" value="Genomic_DNA"/>
</dbReference>
<dbReference type="SUPFAM" id="SSF49899">
    <property type="entry name" value="Concanavalin A-like lectins/glucanases"/>
    <property type="match status" value="1"/>
</dbReference>
<proteinExistence type="predicted"/>
<evidence type="ECO:0000313" key="2">
    <source>
        <dbReference type="EMBL" id="KRM17220.1"/>
    </source>
</evidence>
<protein>
    <recommendedName>
        <fullName evidence="4">WxL domain-containing protein</fullName>
    </recommendedName>
</protein>
<dbReference type="Proteomes" id="UP000051302">
    <property type="component" value="Unassembled WGS sequence"/>
</dbReference>
<dbReference type="AlphaFoldDB" id="A0A0R1WLX7"/>
<comment type="caution">
    <text evidence="2">The sequence shown here is derived from an EMBL/GenBank/DDBJ whole genome shotgun (WGS) entry which is preliminary data.</text>
</comment>
<accession>A0A0R1WLX7</accession>
<evidence type="ECO:0008006" key="4">
    <source>
        <dbReference type="Google" id="ProtNLM"/>
    </source>
</evidence>
<dbReference type="PATRIC" id="fig|1423774.3.peg.305"/>
<evidence type="ECO:0000313" key="3">
    <source>
        <dbReference type="Proteomes" id="UP000051302"/>
    </source>
</evidence>
<keyword evidence="3" id="KW-1185">Reference proteome</keyword>
<reference evidence="2 3" key="1">
    <citation type="journal article" date="2015" name="Genome Announc.">
        <title>Expanding the biotechnology potential of lactobacilli through comparative genomics of 213 strains and associated genera.</title>
        <authorList>
            <person name="Sun Z."/>
            <person name="Harris H.M."/>
            <person name="McCann A."/>
            <person name="Guo C."/>
            <person name="Argimon S."/>
            <person name="Zhang W."/>
            <person name="Yang X."/>
            <person name="Jeffery I.B."/>
            <person name="Cooney J.C."/>
            <person name="Kagawa T.F."/>
            <person name="Liu W."/>
            <person name="Song Y."/>
            <person name="Salvetti E."/>
            <person name="Wrobel A."/>
            <person name="Rasinkangas P."/>
            <person name="Parkhill J."/>
            <person name="Rea M.C."/>
            <person name="O'Sullivan O."/>
            <person name="Ritari J."/>
            <person name="Douillard F.P."/>
            <person name="Paul Ross R."/>
            <person name="Yang R."/>
            <person name="Briner A.E."/>
            <person name="Felis G.E."/>
            <person name="de Vos W.M."/>
            <person name="Barrangou R."/>
            <person name="Klaenhammer T.R."/>
            <person name="Caufield P.W."/>
            <person name="Cui Y."/>
            <person name="Zhang H."/>
            <person name="O'Toole P.W."/>
        </authorList>
    </citation>
    <scope>NUCLEOTIDE SEQUENCE [LARGE SCALE GENOMIC DNA]</scope>
    <source>
        <strain evidence="2 3">DSM 16982</strain>
    </source>
</reference>